<reference evidence="2" key="1">
    <citation type="journal article" date="2023" name="Front. Plant Sci.">
        <title>Chromosomal-level genome assembly of Melastoma candidum provides insights into trichome evolution.</title>
        <authorList>
            <person name="Zhong Y."/>
            <person name="Wu W."/>
            <person name="Sun C."/>
            <person name="Zou P."/>
            <person name="Liu Y."/>
            <person name="Dai S."/>
            <person name="Zhou R."/>
        </authorList>
    </citation>
    <scope>NUCLEOTIDE SEQUENCE [LARGE SCALE GENOMIC DNA]</scope>
</reference>
<comment type="caution">
    <text evidence="1">The sequence shown here is derived from an EMBL/GenBank/DDBJ whole genome shotgun (WGS) entry which is preliminary data.</text>
</comment>
<proteinExistence type="predicted"/>
<name>A0ACB9RK98_9MYRT</name>
<protein>
    <submittedName>
        <fullName evidence="1">Uncharacterized protein</fullName>
    </submittedName>
</protein>
<keyword evidence="2" id="KW-1185">Reference proteome</keyword>
<organism evidence="1 2">
    <name type="scientific">Melastoma candidum</name>
    <dbReference type="NCBI Taxonomy" id="119954"/>
    <lineage>
        <taxon>Eukaryota</taxon>
        <taxon>Viridiplantae</taxon>
        <taxon>Streptophyta</taxon>
        <taxon>Embryophyta</taxon>
        <taxon>Tracheophyta</taxon>
        <taxon>Spermatophyta</taxon>
        <taxon>Magnoliopsida</taxon>
        <taxon>eudicotyledons</taxon>
        <taxon>Gunneridae</taxon>
        <taxon>Pentapetalae</taxon>
        <taxon>rosids</taxon>
        <taxon>malvids</taxon>
        <taxon>Myrtales</taxon>
        <taxon>Melastomataceae</taxon>
        <taxon>Melastomatoideae</taxon>
        <taxon>Melastomateae</taxon>
        <taxon>Melastoma</taxon>
    </lineage>
</organism>
<evidence type="ECO:0000313" key="2">
    <source>
        <dbReference type="Proteomes" id="UP001057402"/>
    </source>
</evidence>
<gene>
    <name evidence="1" type="ORF">MLD38_015763</name>
</gene>
<evidence type="ECO:0000313" key="1">
    <source>
        <dbReference type="EMBL" id="KAI4378261.1"/>
    </source>
</evidence>
<accession>A0ACB9RK98</accession>
<dbReference type="EMBL" id="CM042883">
    <property type="protein sequence ID" value="KAI4378261.1"/>
    <property type="molecule type" value="Genomic_DNA"/>
</dbReference>
<dbReference type="Proteomes" id="UP001057402">
    <property type="component" value="Chromosome 4"/>
</dbReference>
<sequence length="337" mass="38058">MNFMKHCAIELSFSAYFLCLDVGKPKRPNYIPLELCSLVSLQRYTTALSPLQRPSLVGKSRQKPQERIQTLTHAFRNYCYDEDPVLVECGTTIEKQLIQFEGRVLKCPKLKWVKTATASLVMDRPWKKKCLADFGVVMQCIAPVKINDQYLTNVLLKINPKFGGINSLLAIEHASGVPIIRGTPTLILGMDVSHGSPGQSDVSSIAAVVGSHCWPLISRYGARVRSQLPKLVMIDALYMPLENGFDNGIIRELLMDFYLSSNKRKPSETVSVNHSSIKKCASWYFVDAKIVHPINYDFYMCNSSRDDSDPATCRLMRSAFHQMDHKILSTLYLTRTK</sequence>